<feature type="compositionally biased region" description="Basic and acidic residues" evidence="1">
    <location>
        <begin position="61"/>
        <end position="70"/>
    </location>
</feature>
<sequence length="207" mass="24442">MADFIELGATGINHLCERYWDSGWDYVRDTAQGSKSKNKKGERRHRNSLPPPEKSAYSMDGSRDVTRRYDDDSDYDERDGGRYRSSGRGYRDGDYPRDVDYARDEDYGRDSGYGRSRDYYYDERDYDDRRSGRDSRRGSYSQDRGGYDVEPYSRSYSRSRDRRRSSKRSRDRSRRRKAEVLSLCIRPGVSVYGNDDRIRRVCKAVHS</sequence>
<feature type="compositionally biased region" description="Basic residues" evidence="1">
    <location>
        <begin position="36"/>
        <end position="47"/>
    </location>
</feature>
<accession>A0A6A7BUZ1</accession>
<dbReference type="EMBL" id="MU005999">
    <property type="protein sequence ID" value="KAF2859024.1"/>
    <property type="molecule type" value="Genomic_DNA"/>
</dbReference>
<feature type="compositionally biased region" description="Basic residues" evidence="1">
    <location>
        <begin position="160"/>
        <end position="177"/>
    </location>
</feature>
<evidence type="ECO:0000256" key="1">
    <source>
        <dbReference type="SAM" id="MobiDB-lite"/>
    </source>
</evidence>
<dbReference type="OrthoDB" id="3647485at2759"/>
<evidence type="ECO:0000313" key="2">
    <source>
        <dbReference type="EMBL" id="KAF2859024.1"/>
    </source>
</evidence>
<keyword evidence="3" id="KW-1185">Reference proteome</keyword>
<feature type="compositionally biased region" description="Basic and acidic residues" evidence="1">
    <location>
        <begin position="115"/>
        <end position="137"/>
    </location>
</feature>
<proteinExistence type="predicted"/>
<dbReference type="AlphaFoldDB" id="A0A6A7BUZ1"/>
<name>A0A6A7BUZ1_9PEZI</name>
<gene>
    <name evidence="2" type="ORF">K470DRAFT_113301</name>
</gene>
<reference evidence="2" key="1">
    <citation type="journal article" date="2020" name="Stud. Mycol.">
        <title>101 Dothideomycetes genomes: a test case for predicting lifestyles and emergence of pathogens.</title>
        <authorList>
            <person name="Haridas S."/>
            <person name="Albert R."/>
            <person name="Binder M."/>
            <person name="Bloem J."/>
            <person name="Labutti K."/>
            <person name="Salamov A."/>
            <person name="Andreopoulos B."/>
            <person name="Baker S."/>
            <person name="Barry K."/>
            <person name="Bills G."/>
            <person name="Bluhm B."/>
            <person name="Cannon C."/>
            <person name="Castanera R."/>
            <person name="Culley D."/>
            <person name="Daum C."/>
            <person name="Ezra D."/>
            <person name="Gonzalez J."/>
            <person name="Henrissat B."/>
            <person name="Kuo A."/>
            <person name="Liang C."/>
            <person name="Lipzen A."/>
            <person name="Lutzoni F."/>
            <person name="Magnuson J."/>
            <person name="Mondo S."/>
            <person name="Nolan M."/>
            <person name="Ohm R."/>
            <person name="Pangilinan J."/>
            <person name="Park H.-J."/>
            <person name="Ramirez L."/>
            <person name="Alfaro M."/>
            <person name="Sun H."/>
            <person name="Tritt A."/>
            <person name="Yoshinaga Y."/>
            <person name="Zwiers L.-H."/>
            <person name="Turgeon B."/>
            <person name="Goodwin S."/>
            <person name="Spatafora J."/>
            <person name="Crous P."/>
            <person name="Grigoriev I."/>
        </authorList>
    </citation>
    <scope>NUCLEOTIDE SEQUENCE</scope>
    <source>
        <strain evidence="2">CBS 480.64</strain>
    </source>
</reference>
<feature type="region of interest" description="Disordered" evidence="1">
    <location>
        <begin position="31"/>
        <end position="177"/>
    </location>
</feature>
<evidence type="ECO:0000313" key="3">
    <source>
        <dbReference type="Proteomes" id="UP000799421"/>
    </source>
</evidence>
<protein>
    <submittedName>
        <fullName evidence="2">Uncharacterized protein</fullName>
    </submittedName>
</protein>
<feature type="compositionally biased region" description="Basic and acidic residues" evidence="1">
    <location>
        <begin position="89"/>
        <end position="109"/>
    </location>
</feature>
<organism evidence="2 3">
    <name type="scientific">Piedraia hortae CBS 480.64</name>
    <dbReference type="NCBI Taxonomy" id="1314780"/>
    <lineage>
        <taxon>Eukaryota</taxon>
        <taxon>Fungi</taxon>
        <taxon>Dikarya</taxon>
        <taxon>Ascomycota</taxon>
        <taxon>Pezizomycotina</taxon>
        <taxon>Dothideomycetes</taxon>
        <taxon>Dothideomycetidae</taxon>
        <taxon>Capnodiales</taxon>
        <taxon>Piedraiaceae</taxon>
        <taxon>Piedraia</taxon>
    </lineage>
</organism>
<dbReference type="Proteomes" id="UP000799421">
    <property type="component" value="Unassembled WGS sequence"/>
</dbReference>